<dbReference type="PANTHER" id="PTHR34072">
    <property type="entry name" value="ENZYMATIC POLYPROTEIN-RELATED"/>
    <property type="match status" value="1"/>
</dbReference>
<evidence type="ECO:0000313" key="9">
    <source>
        <dbReference type="Proteomes" id="UP000075243"/>
    </source>
</evidence>
<dbReference type="FunFam" id="3.30.70.270:FF:000020">
    <property type="entry name" value="Transposon Tf2-6 polyprotein-like Protein"/>
    <property type="match status" value="1"/>
</dbReference>
<keyword evidence="2" id="KW-0548">Nucleotidyltransferase</keyword>
<keyword evidence="6" id="KW-0695">RNA-directed DNA polymerase</keyword>
<evidence type="ECO:0000256" key="5">
    <source>
        <dbReference type="ARBA" id="ARBA00022801"/>
    </source>
</evidence>
<keyword evidence="4" id="KW-0255">Endonuclease</keyword>
<evidence type="ECO:0000259" key="7">
    <source>
        <dbReference type="Pfam" id="PF17917"/>
    </source>
</evidence>
<evidence type="ECO:0000313" key="8">
    <source>
        <dbReference type="EMBL" id="KYP39705.1"/>
    </source>
</evidence>
<dbReference type="InterPro" id="IPR043128">
    <property type="entry name" value="Rev_trsase/Diguanyl_cyclase"/>
</dbReference>
<evidence type="ECO:0000256" key="1">
    <source>
        <dbReference type="ARBA" id="ARBA00022679"/>
    </source>
</evidence>
<dbReference type="GO" id="GO:0004519">
    <property type="term" value="F:endonuclease activity"/>
    <property type="evidence" value="ECO:0007669"/>
    <property type="project" value="UniProtKB-KW"/>
</dbReference>
<keyword evidence="1" id="KW-0808">Transferase</keyword>
<sequence length="228" mass="26724">MDPSKVEAILLWKPPKTVIEIFSFLGLAGYYIRFIEGFSKIVMPLTQLSKKGQPFEWTEKCENSFQELKKRLPTALVLALPNSNGQFFIFCDDSKMGLGCVLMQDRRVVAYASRQLRVHEKNYPTHGLVAIVFALKIWRHYVYGGKFDVFSDHKSLKYLFDQRELNIRQRRWMKFLKDYDFELRYHPGKANVVVDALSIKSLHISSLMIHEMNLIEKFRDMNFSTIVS</sequence>
<dbReference type="GO" id="GO:0016787">
    <property type="term" value="F:hydrolase activity"/>
    <property type="evidence" value="ECO:0007669"/>
    <property type="project" value="UniProtKB-KW"/>
</dbReference>
<evidence type="ECO:0000256" key="6">
    <source>
        <dbReference type="ARBA" id="ARBA00022918"/>
    </source>
</evidence>
<organism evidence="8 9">
    <name type="scientific">Cajanus cajan</name>
    <name type="common">Pigeon pea</name>
    <name type="synonym">Cajanus indicus</name>
    <dbReference type="NCBI Taxonomy" id="3821"/>
    <lineage>
        <taxon>Eukaryota</taxon>
        <taxon>Viridiplantae</taxon>
        <taxon>Streptophyta</taxon>
        <taxon>Embryophyta</taxon>
        <taxon>Tracheophyta</taxon>
        <taxon>Spermatophyta</taxon>
        <taxon>Magnoliopsida</taxon>
        <taxon>eudicotyledons</taxon>
        <taxon>Gunneridae</taxon>
        <taxon>Pentapetalae</taxon>
        <taxon>rosids</taxon>
        <taxon>fabids</taxon>
        <taxon>Fabales</taxon>
        <taxon>Fabaceae</taxon>
        <taxon>Papilionoideae</taxon>
        <taxon>50 kb inversion clade</taxon>
        <taxon>NPAAA clade</taxon>
        <taxon>indigoferoid/millettioid clade</taxon>
        <taxon>Phaseoleae</taxon>
        <taxon>Cajanus</taxon>
    </lineage>
</organism>
<dbReference type="SUPFAM" id="SSF56672">
    <property type="entry name" value="DNA/RNA polymerases"/>
    <property type="match status" value="1"/>
</dbReference>
<dbReference type="AlphaFoldDB" id="A0A151RBD7"/>
<proteinExistence type="predicted"/>
<feature type="domain" description="Reverse transcriptase RNase H-like" evidence="7">
    <location>
        <begin position="84"/>
        <end position="179"/>
    </location>
</feature>
<dbReference type="Gramene" id="C.cajan_36616.t">
    <property type="protein sequence ID" value="C.cajan_36616.t.cds1"/>
    <property type="gene ID" value="C.cajan_36616"/>
</dbReference>
<keyword evidence="5" id="KW-0378">Hydrolase</keyword>
<dbReference type="GO" id="GO:0003964">
    <property type="term" value="F:RNA-directed DNA polymerase activity"/>
    <property type="evidence" value="ECO:0007669"/>
    <property type="project" value="UniProtKB-KW"/>
</dbReference>
<protein>
    <submittedName>
        <fullName evidence="8">Retrovirus-related Pol polyprotein from transposon 17.6</fullName>
    </submittedName>
</protein>
<dbReference type="Gene3D" id="3.10.20.370">
    <property type="match status" value="1"/>
</dbReference>
<dbReference type="Gene3D" id="3.30.70.270">
    <property type="match status" value="1"/>
</dbReference>
<name>A0A151RBD7_CAJCA</name>
<dbReference type="EMBL" id="KQ483888">
    <property type="protein sequence ID" value="KYP39705.1"/>
    <property type="molecule type" value="Genomic_DNA"/>
</dbReference>
<evidence type="ECO:0000256" key="4">
    <source>
        <dbReference type="ARBA" id="ARBA00022759"/>
    </source>
</evidence>
<dbReference type="OMA" id="YIRFIEG"/>
<keyword evidence="3" id="KW-0540">Nuclease</keyword>
<accession>A0A151RBD7</accession>
<evidence type="ECO:0000256" key="3">
    <source>
        <dbReference type="ARBA" id="ARBA00022722"/>
    </source>
</evidence>
<gene>
    <name evidence="8" type="ORF">KK1_038991</name>
</gene>
<dbReference type="Pfam" id="PF17917">
    <property type="entry name" value="RT_RNaseH"/>
    <property type="match status" value="1"/>
</dbReference>
<dbReference type="InterPro" id="IPR041373">
    <property type="entry name" value="RT_RNaseH"/>
</dbReference>
<dbReference type="CDD" id="cd09274">
    <property type="entry name" value="RNase_HI_RT_Ty3"/>
    <property type="match status" value="1"/>
</dbReference>
<dbReference type="Proteomes" id="UP000075243">
    <property type="component" value="Unassembled WGS sequence"/>
</dbReference>
<reference evidence="8" key="1">
    <citation type="journal article" date="2012" name="Nat. Biotechnol.">
        <title>Draft genome sequence of pigeonpea (Cajanus cajan), an orphan legume crop of resource-poor farmers.</title>
        <authorList>
            <person name="Varshney R.K."/>
            <person name="Chen W."/>
            <person name="Li Y."/>
            <person name="Bharti A.K."/>
            <person name="Saxena R.K."/>
            <person name="Schlueter J.A."/>
            <person name="Donoghue M.T."/>
            <person name="Azam S."/>
            <person name="Fan G."/>
            <person name="Whaley A.M."/>
            <person name="Farmer A.D."/>
            <person name="Sheridan J."/>
            <person name="Iwata A."/>
            <person name="Tuteja R."/>
            <person name="Penmetsa R.V."/>
            <person name="Wu W."/>
            <person name="Upadhyaya H.D."/>
            <person name="Yang S.P."/>
            <person name="Shah T."/>
            <person name="Saxena K.B."/>
            <person name="Michael T."/>
            <person name="McCombie W.R."/>
            <person name="Yang B."/>
            <person name="Zhang G."/>
            <person name="Yang H."/>
            <person name="Wang J."/>
            <person name="Spillane C."/>
            <person name="Cook D.R."/>
            <person name="May G.D."/>
            <person name="Xu X."/>
            <person name="Jackson S.A."/>
        </authorList>
    </citation>
    <scope>NUCLEOTIDE SEQUENCE [LARGE SCALE GENOMIC DNA]</scope>
</reference>
<dbReference type="PANTHER" id="PTHR34072:SF52">
    <property type="entry name" value="RIBONUCLEASE H"/>
    <property type="match status" value="1"/>
</dbReference>
<dbReference type="InterPro" id="IPR043502">
    <property type="entry name" value="DNA/RNA_pol_sf"/>
</dbReference>
<keyword evidence="9" id="KW-1185">Reference proteome</keyword>
<evidence type="ECO:0000256" key="2">
    <source>
        <dbReference type="ARBA" id="ARBA00022695"/>
    </source>
</evidence>